<keyword evidence="4" id="KW-1185">Reference proteome</keyword>
<dbReference type="PANTHER" id="PTHR23150">
    <property type="entry name" value="SULFATASE MODIFYING FACTOR 1, 2"/>
    <property type="match status" value="1"/>
</dbReference>
<dbReference type="EMBL" id="QENQ01000001">
    <property type="protein sequence ID" value="PVX30600.1"/>
    <property type="molecule type" value="Genomic_DNA"/>
</dbReference>
<sequence>MKPIALLALAPLAGLPLLWATRPAAAPTPAGPPRVCAGSHLDRPVRIPASRFVMGSRRYYPEEGPPTETEVPAFDIDAHEVTNRQFAAFVAATGYRTEAEKPGGGAFVFVPPKTAIEEPDPRRWWRFVPGANWRRPDGPGSSIAGHEEEPVVAVSFADAQAYARWTGRALPSEEQFEAAARVGIADPDAEPNPDRANTWQGSFPNVNAKRDGYAGRAPAGCFKPNGAGAYDLIGNVWEWTESWYLPSHAPFAIGDGSPGNPSFDPRQPDARARVIKGGSYLCASNYCARYRPAARHAQEETLAASHLGFRTVSR</sequence>
<proteinExistence type="predicted"/>
<evidence type="ECO:0000259" key="2">
    <source>
        <dbReference type="Pfam" id="PF03781"/>
    </source>
</evidence>
<comment type="caution">
    <text evidence="3">The sequence shown here is derived from an EMBL/GenBank/DDBJ whole genome shotgun (WGS) entry which is preliminary data.</text>
</comment>
<feature type="domain" description="Sulfatase-modifying factor enzyme-like" evidence="2">
    <location>
        <begin position="44"/>
        <end position="312"/>
    </location>
</feature>
<dbReference type="RefSeq" id="WP_116470010.1">
    <property type="nucleotide sequence ID" value="NZ_QENQ01000001.1"/>
</dbReference>
<dbReference type="InterPro" id="IPR042095">
    <property type="entry name" value="SUMF_sf"/>
</dbReference>
<dbReference type="Pfam" id="PF03781">
    <property type="entry name" value="FGE-sulfatase"/>
    <property type="match status" value="1"/>
</dbReference>
<evidence type="ECO:0000313" key="4">
    <source>
        <dbReference type="Proteomes" id="UP000245890"/>
    </source>
</evidence>
<dbReference type="AlphaFoldDB" id="A0A2U0SGW2"/>
<organism evidence="3 4">
    <name type="scientific">Sphingomonas pokkalii</name>
    <dbReference type="NCBI Taxonomy" id="2175090"/>
    <lineage>
        <taxon>Bacteria</taxon>
        <taxon>Pseudomonadati</taxon>
        <taxon>Pseudomonadota</taxon>
        <taxon>Alphaproteobacteria</taxon>
        <taxon>Sphingomonadales</taxon>
        <taxon>Sphingomonadaceae</taxon>
        <taxon>Sphingomonas</taxon>
    </lineage>
</organism>
<feature type="chain" id="PRO_5015569148" evidence="1">
    <location>
        <begin position="27"/>
        <end position="314"/>
    </location>
</feature>
<protein>
    <submittedName>
        <fullName evidence="3">Formylglycine-generating enzyme family protein</fullName>
    </submittedName>
</protein>
<dbReference type="InterPro" id="IPR005532">
    <property type="entry name" value="SUMF_dom"/>
</dbReference>
<dbReference type="Gene3D" id="3.90.1580.10">
    <property type="entry name" value="paralog of FGE (formylglycine-generating enzyme)"/>
    <property type="match status" value="1"/>
</dbReference>
<dbReference type="InterPro" id="IPR016187">
    <property type="entry name" value="CTDL_fold"/>
</dbReference>
<keyword evidence="1" id="KW-0732">Signal</keyword>
<evidence type="ECO:0000313" key="3">
    <source>
        <dbReference type="EMBL" id="PVX30600.1"/>
    </source>
</evidence>
<dbReference type="GO" id="GO:0120147">
    <property type="term" value="F:formylglycine-generating oxidase activity"/>
    <property type="evidence" value="ECO:0007669"/>
    <property type="project" value="TreeGrafter"/>
</dbReference>
<feature type="signal peptide" evidence="1">
    <location>
        <begin position="1"/>
        <end position="26"/>
    </location>
</feature>
<evidence type="ECO:0000256" key="1">
    <source>
        <dbReference type="SAM" id="SignalP"/>
    </source>
</evidence>
<dbReference type="PANTHER" id="PTHR23150:SF19">
    <property type="entry name" value="FORMYLGLYCINE-GENERATING ENZYME"/>
    <property type="match status" value="1"/>
</dbReference>
<name>A0A2U0SGW2_9SPHN</name>
<dbReference type="Proteomes" id="UP000245890">
    <property type="component" value="Unassembled WGS sequence"/>
</dbReference>
<reference evidence="3 4" key="1">
    <citation type="submission" date="2018-05" db="EMBL/GenBank/DDBJ databases">
        <title>Description of Sphingomonas pokkalii sp nov, isolated from the rhizosphere of saline tolerant pokkali rice and its draft genome analysis.</title>
        <authorList>
            <person name="Menon R."/>
            <person name="Kumari S."/>
            <person name="Rameshkumar N."/>
        </authorList>
    </citation>
    <scope>NUCLEOTIDE SEQUENCE [LARGE SCALE GENOMIC DNA]</scope>
    <source>
        <strain evidence="3 4">L3B27</strain>
    </source>
</reference>
<dbReference type="InterPro" id="IPR051043">
    <property type="entry name" value="Sulfatase_Mod_Factor_Kinase"/>
</dbReference>
<gene>
    <name evidence="3" type="ORF">DD559_15680</name>
</gene>
<accession>A0A2U0SGW2</accession>
<dbReference type="OrthoDB" id="9768004at2"/>
<dbReference type="SUPFAM" id="SSF56436">
    <property type="entry name" value="C-type lectin-like"/>
    <property type="match status" value="1"/>
</dbReference>